<accession>A0ABP9AZ24</accession>
<evidence type="ECO:0000313" key="2">
    <source>
        <dbReference type="EMBL" id="GAA4788227.1"/>
    </source>
</evidence>
<protein>
    <submittedName>
        <fullName evidence="2">Uncharacterized protein</fullName>
    </submittedName>
</protein>
<proteinExistence type="predicted"/>
<evidence type="ECO:0000313" key="3">
    <source>
        <dbReference type="Proteomes" id="UP001500928"/>
    </source>
</evidence>
<feature type="region of interest" description="Disordered" evidence="1">
    <location>
        <begin position="22"/>
        <end position="42"/>
    </location>
</feature>
<organism evidence="2 3">
    <name type="scientific">Actinomycetospora chlora</name>
    <dbReference type="NCBI Taxonomy" id="663608"/>
    <lineage>
        <taxon>Bacteria</taxon>
        <taxon>Bacillati</taxon>
        <taxon>Actinomycetota</taxon>
        <taxon>Actinomycetes</taxon>
        <taxon>Pseudonocardiales</taxon>
        <taxon>Pseudonocardiaceae</taxon>
        <taxon>Actinomycetospora</taxon>
    </lineage>
</organism>
<dbReference type="EMBL" id="BAABHO010000015">
    <property type="protein sequence ID" value="GAA4788227.1"/>
    <property type="molecule type" value="Genomic_DNA"/>
</dbReference>
<feature type="compositionally biased region" description="Basic and acidic residues" evidence="1">
    <location>
        <begin position="22"/>
        <end position="39"/>
    </location>
</feature>
<gene>
    <name evidence="2" type="ORF">GCM10023200_23290</name>
</gene>
<reference evidence="3" key="1">
    <citation type="journal article" date="2019" name="Int. J. Syst. Evol. Microbiol.">
        <title>The Global Catalogue of Microorganisms (GCM) 10K type strain sequencing project: providing services to taxonomists for standard genome sequencing and annotation.</title>
        <authorList>
            <consortium name="The Broad Institute Genomics Platform"/>
            <consortium name="The Broad Institute Genome Sequencing Center for Infectious Disease"/>
            <person name="Wu L."/>
            <person name="Ma J."/>
        </authorList>
    </citation>
    <scope>NUCLEOTIDE SEQUENCE [LARGE SCALE GENOMIC DNA]</scope>
    <source>
        <strain evidence="3">JCM 17979</strain>
    </source>
</reference>
<comment type="caution">
    <text evidence="2">The sequence shown here is derived from an EMBL/GenBank/DDBJ whole genome shotgun (WGS) entry which is preliminary data.</text>
</comment>
<sequence length="198" mass="20953">MTVALDPDISSILVTLRRDGAGGTMTEERWTPPEPRRAEPWLPGTRRGWVRALGQVSGLLLALRTEEADGATPPDPLADGLALRAWSSLTGPVLRDLARPTVPEVDIVDLALVGAAARVLGTSLCRWRAGAPADVVTAVLRREAAVHGCSPEHLVAQVARVQGVLSAADELSGAQVWWALDDGDPSTPARDVTPALRD</sequence>
<dbReference type="Proteomes" id="UP001500928">
    <property type="component" value="Unassembled WGS sequence"/>
</dbReference>
<keyword evidence="3" id="KW-1185">Reference proteome</keyword>
<name>A0ABP9AZ24_9PSEU</name>
<evidence type="ECO:0000256" key="1">
    <source>
        <dbReference type="SAM" id="MobiDB-lite"/>
    </source>
</evidence>